<protein>
    <submittedName>
        <fullName evidence="6">ATP-grasp domain-containing protein</fullName>
    </submittedName>
</protein>
<dbReference type="Gene3D" id="3.40.50.20">
    <property type="match status" value="1"/>
</dbReference>
<dbReference type="Pfam" id="PF02786">
    <property type="entry name" value="CPSase_L_D2"/>
    <property type="match status" value="1"/>
</dbReference>
<evidence type="ECO:0000256" key="4">
    <source>
        <dbReference type="PROSITE-ProRule" id="PRU00409"/>
    </source>
</evidence>
<organism evidence="6 7">
    <name type="scientific">Enorma phocaeensis</name>
    <dbReference type="NCBI Taxonomy" id="1871019"/>
    <lineage>
        <taxon>Bacteria</taxon>
        <taxon>Bacillati</taxon>
        <taxon>Actinomycetota</taxon>
        <taxon>Coriobacteriia</taxon>
        <taxon>Coriobacteriales</taxon>
        <taxon>Coriobacteriaceae</taxon>
        <taxon>Enorma</taxon>
    </lineage>
</organism>
<accession>A0A921IUM9</accession>
<dbReference type="PROSITE" id="PS50975">
    <property type="entry name" value="ATP_GRASP"/>
    <property type="match status" value="1"/>
</dbReference>
<dbReference type="PANTHER" id="PTHR43585:SF2">
    <property type="entry name" value="ATP-GRASP ENZYME FSQD"/>
    <property type="match status" value="1"/>
</dbReference>
<keyword evidence="2 4" id="KW-0547">Nucleotide-binding</keyword>
<evidence type="ECO:0000256" key="1">
    <source>
        <dbReference type="ARBA" id="ARBA00022598"/>
    </source>
</evidence>
<evidence type="ECO:0000256" key="2">
    <source>
        <dbReference type="ARBA" id="ARBA00022741"/>
    </source>
</evidence>
<evidence type="ECO:0000259" key="5">
    <source>
        <dbReference type="PROSITE" id="PS50975"/>
    </source>
</evidence>
<dbReference type="InterPro" id="IPR013815">
    <property type="entry name" value="ATP_grasp_subdomain_1"/>
</dbReference>
<dbReference type="InterPro" id="IPR005479">
    <property type="entry name" value="CPAse_ATP-bd"/>
</dbReference>
<name>A0A921IUM9_9ACTN</name>
<reference evidence="6" key="2">
    <citation type="submission" date="2021-09" db="EMBL/GenBank/DDBJ databases">
        <authorList>
            <person name="Gilroy R."/>
        </authorList>
    </citation>
    <scope>NUCLEOTIDE SEQUENCE</scope>
    <source>
        <strain evidence="6">ChiHjej13B12-9602</strain>
    </source>
</reference>
<dbReference type="Gene3D" id="3.30.1490.20">
    <property type="entry name" value="ATP-grasp fold, A domain"/>
    <property type="match status" value="1"/>
</dbReference>
<keyword evidence="1" id="KW-0436">Ligase</keyword>
<dbReference type="RefSeq" id="WP_144744603.1">
    <property type="nucleotide sequence ID" value="NZ_DYUZ01000029.1"/>
</dbReference>
<dbReference type="AlphaFoldDB" id="A0A921IUM9"/>
<dbReference type="GO" id="GO:0005524">
    <property type="term" value="F:ATP binding"/>
    <property type="evidence" value="ECO:0007669"/>
    <property type="project" value="UniProtKB-UniRule"/>
</dbReference>
<dbReference type="Gene3D" id="3.30.470.20">
    <property type="entry name" value="ATP-grasp fold, B domain"/>
    <property type="match status" value="1"/>
</dbReference>
<dbReference type="EMBL" id="DYUZ01000029">
    <property type="protein sequence ID" value="HJG37659.1"/>
    <property type="molecule type" value="Genomic_DNA"/>
</dbReference>
<dbReference type="Proteomes" id="UP000753256">
    <property type="component" value="Unassembled WGS sequence"/>
</dbReference>
<comment type="caution">
    <text evidence="6">The sequence shown here is derived from an EMBL/GenBank/DDBJ whole genome shotgun (WGS) entry which is preliminary data.</text>
</comment>
<reference evidence="6" key="1">
    <citation type="journal article" date="2021" name="PeerJ">
        <title>Extensive microbial diversity within the chicken gut microbiome revealed by metagenomics and culture.</title>
        <authorList>
            <person name="Gilroy R."/>
            <person name="Ravi A."/>
            <person name="Getino M."/>
            <person name="Pursley I."/>
            <person name="Horton D.L."/>
            <person name="Alikhan N.F."/>
            <person name="Baker D."/>
            <person name="Gharbi K."/>
            <person name="Hall N."/>
            <person name="Watson M."/>
            <person name="Adriaenssens E.M."/>
            <person name="Foster-Nyarko E."/>
            <person name="Jarju S."/>
            <person name="Secka A."/>
            <person name="Antonio M."/>
            <person name="Oren A."/>
            <person name="Chaudhuri R.R."/>
            <person name="La Ragione R."/>
            <person name="Hildebrand F."/>
            <person name="Pallen M.J."/>
        </authorList>
    </citation>
    <scope>NUCLEOTIDE SEQUENCE</scope>
    <source>
        <strain evidence="6">ChiHjej13B12-9602</strain>
    </source>
</reference>
<feature type="domain" description="ATP-grasp" evidence="5">
    <location>
        <begin position="107"/>
        <end position="309"/>
    </location>
</feature>
<gene>
    <name evidence="6" type="ORF">K8V70_07365</name>
</gene>
<dbReference type="SUPFAM" id="SSF52440">
    <property type="entry name" value="PreATP-grasp domain"/>
    <property type="match status" value="1"/>
</dbReference>
<dbReference type="GO" id="GO:0046872">
    <property type="term" value="F:metal ion binding"/>
    <property type="evidence" value="ECO:0007669"/>
    <property type="project" value="InterPro"/>
</dbReference>
<evidence type="ECO:0000256" key="3">
    <source>
        <dbReference type="ARBA" id="ARBA00022840"/>
    </source>
</evidence>
<sequence length="404" mass="43625">MKSILLLGGSRQQVVAIETAKRLGYRTVLCDYLVDNPGQYAADVYYGESTTDREAVFRIAQAEQVSGVLAYASDPAALSAAFVAEKMNLPGNPLQSVEVLSTKHLFRSFLAGHGFNCPRTLSFNSSCTAGDLLAACRDMTFPVVVKPTDSSGSKGVSVIDEASEVTFAKALEYAKAFSRNGVILVEEYIRSSFPRVIGGDVFVVDGRIAFWGLMSCLRDSSGGGLVPIGERYPSGASDLQLEAIKRELSRLVSELHIAFGEFNVEVIIGDGGKPYVLEFGARAGGNMIPIQLSDVSGIDLVEANVRFAMGDYSQPVTFSGNGGAYATYVLHAQKSGVLRDVLISDSIAPKVYRRVMYRNIGEPVESFVGANNAIGIVFMRFESVMQMERDLQSIGNQIRVVISE</sequence>
<dbReference type="SUPFAM" id="SSF56059">
    <property type="entry name" value="Glutathione synthetase ATP-binding domain-like"/>
    <property type="match status" value="1"/>
</dbReference>
<keyword evidence="3 4" id="KW-0067">ATP-binding</keyword>
<dbReference type="GO" id="GO:0016874">
    <property type="term" value="F:ligase activity"/>
    <property type="evidence" value="ECO:0007669"/>
    <property type="project" value="UniProtKB-KW"/>
</dbReference>
<dbReference type="InterPro" id="IPR052032">
    <property type="entry name" value="ATP-dep_AA_Ligase"/>
</dbReference>
<dbReference type="InterPro" id="IPR011761">
    <property type="entry name" value="ATP-grasp"/>
</dbReference>
<dbReference type="PANTHER" id="PTHR43585">
    <property type="entry name" value="FUMIPYRROLE BIOSYNTHESIS PROTEIN C"/>
    <property type="match status" value="1"/>
</dbReference>
<proteinExistence type="predicted"/>
<evidence type="ECO:0000313" key="6">
    <source>
        <dbReference type="EMBL" id="HJG37659.1"/>
    </source>
</evidence>
<dbReference type="InterPro" id="IPR016185">
    <property type="entry name" value="PreATP-grasp_dom_sf"/>
</dbReference>
<evidence type="ECO:0000313" key="7">
    <source>
        <dbReference type="Proteomes" id="UP000753256"/>
    </source>
</evidence>